<dbReference type="Gene3D" id="3.40.630.30">
    <property type="match status" value="1"/>
</dbReference>
<dbReference type="Proteomes" id="UP001181046">
    <property type="component" value="Unassembled WGS sequence"/>
</dbReference>
<dbReference type="PANTHER" id="PTHR43072">
    <property type="entry name" value="N-ACETYLTRANSFERASE"/>
    <property type="match status" value="1"/>
</dbReference>
<dbReference type="InterPro" id="IPR000182">
    <property type="entry name" value="GNAT_dom"/>
</dbReference>
<accession>A0ABU3F8P3</accession>
<dbReference type="PROSITE" id="PS51186">
    <property type="entry name" value="GNAT"/>
    <property type="match status" value="1"/>
</dbReference>
<dbReference type="CDD" id="cd04301">
    <property type="entry name" value="NAT_SF"/>
    <property type="match status" value="1"/>
</dbReference>
<reference evidence="4" key="1">
    <citation type="submission" date="2023-03" db="EMBL/GenBank/DDBJ databases">
        <authorList>
            <person name="Shen W."/>
            <person name="Cai J."/>
        </authorList>
    </citation>
    <scope>NUCLEOTIDE SEQUENCE</scope>
    <source>
        <strain evidence="4">P66-3</strain>
    </source>
</reference>
<dbReference type="EMBL" id="JARQAJ010000002">
    <property type="protein sequence ID" value="MDT2759042.1"/>
    <property type="molecule type" value="Genomic_DNA"/>
</dbReference>
<evidence type="ECO:0000259" key="3">
    <source>
        <dbReference type="PROSITE" id="PS51186"/>
    </source>
</evidence>
<organism evidence="4 5">
    <name type="scientific">Enterococcus xiangfangensis</name>
    <dbReference type="NCBI Taxonomy" id="1296537"/>
    <lineage>
        <taxon>Bacteria</taxon>
        <taxon>Bacillati</taxon>
        <taxon>Bacillota</taxon>
        <taxon>Bacilli</taxon>
        <taxon>Lactobacillales</taxon>
        <taxon>Enterococcaceae</taxon>
        <taxon>Enterococcus</taxon>
    </lineage>
</organism>
<comment type="caution">
    <text evidence="4">The sequence shown here is derived from an EMBL/GenBank/DDBJ whole genome shotgun (WGS) entry which is preliminary data.</text>
</comment>
<evidence type="ECO:0000313" key="5">
    <source>
        <dbReference type="Proteomes" id="UP001181046"/>
    </source>
</evidence>
<sequence>MIKVRVATPADAAALVAIYTPYVEETTITFDYEVPSEATFVQNIEETVDIYPYFVAEDEGEILGYAYAAHPYKNRAAYDWAVEVSVYVDRTKRGNGTGKVLYQALEAALKKQNVAILTACITGGNQSSIHFHTKLGYQEVASFPKIGYKFDQWLDVIWLQKFLIKPEGQLPVFIPFVKLDQKITEN</sequence>
<keyword evidence="5" id="KW-1185">Reference proteome</keyword>
<dbReference type="SUPFAM" id="SSF55729">
    <property type="entry name" value="Acyl-CoA N-acyltransferases (Nat)"/>
    <property type="match status" value="1"/>
</dbReference>
<keyword evidence="1" id="KW-0808">Transferase</keyword>
<evidence type="ECO:0000256" key="1">
    <source>
        <dbReference type="ARBA" id="ARBA00022679"/>
    </source>
</evidence>
<evidence type="ECO:0000313" key="4">
    <source>
        <dbReference type="EMBL" id="MDT2759042.1"/>
    </source>
</evidence>
<gene>
    <name evidence="4" type="ORF">P7H27_04625</name>
</gene>
<dbReference type="InterPro" id="IPR016181">
    <property type="entry name" value="Acyl_CoA_acyltransferase"/>
</dbReference>
<dbReference type="RefSeq" id="WP_311829615.1">
    <property type="nucleotide sequence ID" value="NZ_JARQAJ010000002.1"/>
</dbReference>
<dbReference type="PANTHER" id="PTHR43072:SF23">
    <property type="entry name" value="UPF0039 PROTEIN C11D3.02C"/>
    <property type="match status" value="1"/>
</dbReference>
<keyword evidence="2" id="KW-0012">Acyltransferase</keyword>
<name>A0ABU3F8P3_9ENTE</name>
<dbReference type="Pfam" id="PF13420">
    <property type="entry name" value="Acetyltransf_4"/>
    <property type="match status" value="1"/>
</dbReference>
<proteinExistence type="predicted"/>
<evidence type="ECO:0000256" key="2">
    <source>
        <dbReference type="ARBA" id="ARBA00023315"/>
    </source>
</evidence>
<feature type="domain" description="N-acetyltransferase" evidence="3">
    <location>
        <begin position="2"/>
        <end position="164"/>
    </location>
</feature>
<protein>
    <submittedName>
        <fullName evidence="4">GNAT family N-acetyltransferase</fullName>
    </submittedName>
</protein>